<sequence length="306" mass="33340">MSSTRLPDFEGLALLARVAEERSFAGAARALNLSVATVSRAITRLEDRLGARVFNRTSRKVALTDFGRTLAERGARMLREAEEAESAARELSSRPRGTINLAVPMSFGLRKVSPLLPAFVREYPEITLNLHLSDAAVDLIGDGFDAALRIAALPDSSLIARRLRPMGRFLVASPGYIARYGRPQTPAELNAHHCIGYAYRARTATWHLTHADGREAAVTPTGPLSVTNIDALLPALLDGIGIAELPCFVADPHVAEGRLEILLPDWKLPGGGLYFITPAAHVRPARIEALSEFLARHLSRSREERC</sequence>
<evidence type="ECO:0000313" key="8">
    <source>
        <dbReference type="Proteomes" id="UP000886476"/>
    </source>
</evidence>
<evidence type="ECO:0000256" key="2">
    <source>
        <dbReference type="ARBA" id="ARBA00009437"/>
    </source>
</evidence>
<evidence type="ECO:0000256" key="4">
    <source>
        <dbReference type="ARBA" id="ARBA00023125"/>
    </source>
</evidence>
<dbReference type="InterPro" id="IPR005119">
    <property type="entry name" value="LysR_subst-bd"/>
</dbReference>
<organism evidence="7 8">
    <name type="scientific">Bradyrhizobium aeschynomenes</name>
    <dbReference type="NCBI Taxonomy" id="2734909"/>
    <lineage>
        <taxon>Bacteria</taxon>
        <taxon>Pseudomonadati</taxon>
        <taxon>Pseudomonadota</taxon>
        <taxon>Alphaproteobacteria</taxon>
        <taxon>Hyphomicrobiales</taxon>
        <taxon>Nitrobacteraceae</taxon>
        <taxon>Bradyrhizobium</taxon>
    </lineage>
</organism>
<dbReference type="Pfam" id="PF00126">
    <property type="entry name" value="HTH_1"/>
    <property type="match status" value="1"/>
</dbReference>
<dbReference type="Proteomes" id="UP000886476">
    <property type="component" value="Unassembled WGS sequence"/>
</dbReference>
<name>A0ABX2CKI3_9BRAD</name>
<feature type="domain" description="HTH lysR-type" evidence="6">
    <location>
        <begin position="7"/>
        <end position="64"/>
    </location>
</feature>
<comment type="caution">
    <text evidence="7">The sequence shown here is derived from an EMBL/GenBank/DDBJ whole genome shotgun (WGS) entry which is preliminary data.</text>
</comment>
<proteinExistence type="inferred from homology"/>
<dbReference type="Pfam" id="PF03466">
    <property type="entry name" value="LysR_substrate"/>
    <property type="match status" value="1"/>
</dbReference>
<keyword evidence="3" id="KW-0805">Transcription regulation</keyword>
<comment type="function">
    <text evidence="1">NodD regulates the expression of the nodABCFE genes which encode other nodulation proteins. NodD is also a negative regulator of its own expression. Binds flavonoids as inducers.</text>
</comment>
<keyword evidence="5" id="KW-0804">Transcription</keyword>
<evidence type="ECO:0000256" key="3">
    <source>
        <dbReference type="ARBA" id="ARBA00023015"/>
    </source>
</evidence>
<dbReference type="CDD" id="cd08422">
    <property type="entry name" value="PBP2_CrgA_like"/>
    <property type="match status" value="1"/>
</dbReference>
<dbReference type="RefSeq" id="WP_172113505.1">
    <property type="nucleotide sequence ID" value="NZ_JABFDN010000011.1"/>
</dbReference>
<evidence type="ECO:0000256" key="1">
    <source>
        <dbReference type="ARBA" id="ARBA00003502"/>
    </source>
</evidence>
<evidence type="ECO:0000259" key="6">
    <source>
        <dbReference type="PROSITE" id="PS50931"/>
    </source>
</evidence>
<protein>
    <submittedName>
        <fullName evidence="7">LysR family transcriptional regulator</fullName>
    </submittedName>
</protein>
<dbReference type="SUPFAM" id="SSF46785">
    <property type="entry name" value="Winged helix' DNA-binding domain"/>
    <property type="match status" value="1"/>
</dbReference>
<dbReference type="PROSITE" id="PS50931">
    <property type="entry name" value="HTH_LYSR"/>
    <property type="match status" value="1"/>
</dbReference>
<dbReference type="InterPro" id="IPR000847">
    <property type="entry name" value="LysR_HTH_N"/>
</dbReference>
<comment type="similarity">
    <text evidence="2">Belongs to the LysR transcriptional regulatory family.</text>
</comment>
<reference evidence="7" key="1">
    <citation type="submission" date="2020-05" db="EMBL/GenBank/DDBJ databases">
        <title>Nod-independent and nitrogen-fixing Bradyrhizobium aeschynomene sp. nov. isolated from nodules of Aeschynomene indica.</title>
        <authorList>
            <person name="Zhang Z."/>
        </authorList>
    </citation>
    <scope>NUCLEOTIDE SEQUENCE</scope>
    <source>
        <strain evidence="7">83012</strain>
    </source>
</reference>
<keyword evidence="8" id="KW-1185">Reference proteome</keyword>
<dbReference type="EMBL" id="JABFDN010000011">
    <property type="protein sequence ID" value="NPU68428.1"/>
    <property type="molecule type" value="Genomic_DNA"/>
</dbReference>
<gene>
    <name evidence="7" type="ORF">HL667_25740</name>
</gene>
<dbReference type="PANTHER" id="PTHR30537:SF5">
    <property type="entry name" value="HTH-TYPE TRANSCRIPTIONAL ACTIVATOR TTDR-RELATED"/>
    <property type="match status" value="1"/>
</dbReference>
<keyword evidence="4" id="KW-0238">DNA-binding</keyword>
<dbReference type="InterPro" id="IPR036390">
    <property type="entry name" value="WH_DNA-bd_sf"/>
</dbReference>
<dbReference type="InterPro" id="IPR058163">
    <property type="entry name" value="LysR-type_TF_proteobact-type"/>
</dbReference>
<evidence type="ECO:0000256" key="5">
    <source>
        <dbReference type="ARBA" id="ARBA00023163"/>
    </source>
</evidence>
<dbReference type="Gene3D" id="3.40.190.290">
    <property type="match status" value="1"/>
</dbReference>
<dbReference type="Gene3D" id="1.10.10.10">
    <property type="entry name" value="Winged helix-like DNA-binding domain superfamily/Winged helix DNA-binding domain"/>
    <property type="match status" value="1"/>
</dbReference>
<evidence type="ECO:0000313" key="7">
    <source>
        <dbReference type="EMBL" id="NPU68428.1"/>
    </source>
</evidence>
<dbReference type="InterPro" id="IPR036388">
    <property type="entry name" value="WH-like_DNA-bd_sf"/>
</dbReference>
<accession>A0ABX2CKI3</accession>
<dbReference type="PANTHER" id="PTHR30537">
    <property type="entry name" value="HTH-TYPE TRANSCRIPTIONAL REGULATOR"/>
    <property type="match status" value="1"/>
</dbReference>
<dbReference type="SUPFAM" id="SSF53850">
    <property type="entry name" value="Periplasmic binding protein-like II"/>
    <property type="match status" value="1"/>
</dbReference>